<keyword evidence="2" id="KW-0808">Transferase</keyword>
<dbReference type="PANTHER" id="PTHR43844:SF2">
    <property type="entry name" value="SYNTHASE, VITAMIN-B12 INDEPENDENT, PUTATIVE (AFU_ORTHOLOGUE AFUA_3G12060)-RELATED"/>
    <property type="match status" value="1"/>
</dbReference>
<dbReference type="Pfam" id="PF01717">
    <property type="entry name" value="Meth_synt_2"/>
    <property type="match status" value="1"/>
</dbReference>
<dbReference type="EMBL" id="FNZI01000001">
    <property type="protein sequence ID" value="SEI83392.1"/>
    <property type="molecule type" value="Genomic_DNA"/>
</dbReference>
<evidence type="ECO:0000259" key="1">
    <source>
        <dbReference type="Pfam" id="PF01717"/>
    </source>
</evidence>
<dbReference type="InterPro" id="IPR002629">
    <property type="entry name" value="Met_Synth_C/arc"/>
</dbReference>
<dbReference type="eggNOG" id="COG0620">
    <property type="taxonomic scope" value="Bacteria"/>
</dbReference>
<dbReference type="CDD" id="cd03311">
    <property type="entry name" value="CIMS_C_terminal_like"/>
    <property type="match status" value="1"/>
</dbReference>
<dbReference type="SUPFAM" id="SSF51726">
    <property type="entry name" value="UROD/MetE-like"/>
    <property type="match status" value="1"/>
</dbReference>
<dbReference type="PANTHER" id="PTHR43844">
    <property type="entry name" value="METHIONINE SYNTHASE"/>
    <property type="match status" value="1"/>
</dbReference>
<dbReference type="GO" id="GO:0008270">
    <property type="term" value="F:zinc ion binding"/>
    <property type="evidence" value="ECO:0007669"/>
    <property type="project" value="InterPro"/>
</dbReference>
<gene>
    <name evidence="2" type="ORF">SAMN05421637_0136</name>
</gene>
<dbReference type="GO" id="GO:0003871">
    <property type="term" value="F:5-methyltetrahydropteroyltriglutamate-homocysteine S-methyltransferase activity"/>
    <property type="evidence" value="ECO:0007669"/>
    <property type="project" value="InterPro"/>
</dbReference>
<sequence>MSELIIDTTTAGSLPRSPELVEATKALEVAEDGFTLIPTDEYRETAAQAVADLVQKQVDAGITIVGDGELGKAMTASADFGAWWSYSFQRTAGLALPSKDAPRPEPVRSSPGNVRLTSMEDRRDWVRFAAAYFDPTSGVLMGEPPFWPQAVGPLSYRGHDAIASDVAHLRAGLDAAGLETGFITSLAPGSAARIGNSYFATEEEHIWAWADVMREEYKAIVDAGLTVQLDDPSLAESWDQINPEPSVADYRAFIQTRIDAINHAIEGLPREQVRIHLCWGSWHGPHTTDLELRHIVDLVAQINAGSISFEAGNVRHEHEWKVWRDVELPAGTKLLPGVVSHATNVVEHPDLVADRIVRFAEIVGPENVVASTDCGLGGRVHSQIAWAKVESLGEGARRAAALLNG</sequence>
<dbReference type="AlphaFoldDB" id="A0A1H6U642"/>
<dbReference type="Gene3D" id="3.20.20.210">
    <property type="match status" value="1"/>
</dbReference>
<evidence type="ECO:0000313" key="3">
    <source>
        <dbReference type="Proteomes" id="UP000183315"/>
    </source>
</evidence>
<feature type="domain" description="Cobalamin-independent methionine synthase MetE C-terminal/archaeal" evidence="1">
    <location>
        <begin position="178"/>
        <end position="381"/>
    </location>
</feature>
<organism evidence="2 3">
    <name type="scientific">Demequina mangrovi</name>
    <dbReference type="NCBI Taxonomy" id="1043493"/>
    <lineage>
        <taxon>Bacteria</taxon>
        <taxon>Bacillati</taxon>
        <taxon>Actinomycetota</taxon>
        <taxon>Actinomycetes</taxon>
        <taxon>Micrococcales</taxon>
        <taxon>Demequinaceae</taxon>
        <taxon>Demequina</taxon>
    </lineage>
</organism>
<dbReference type="RefSeq" id="WP_042212231.1">
    <property type="nucleotide sequence ID" value="NZ_BBLU01000001.1"/>
</dbReference>
<dbReference type="Proteomes" id="UP000183315">
    <property type="component" value="Unassembled WGS sequence"/>
</dbReference>
<reference evidence="3" key="1">
    <citation type="submission" date="2016-10" db="EMBL/GenBank/DDBJ databases">
        <authorList>
            <person name="Varghese N."/>
        </authorList>
    </citation>
    <scope>NUCLEOTIDE SEQUENCE [LARGE SCALE GENOMIC DNA]</scope>
    <source>
        <strain evidence="3">DSM 24868</strain>
    </source>
</reference>
<name>A0A1H6U642_9MICO</name>
<dbReference type="GO" id="GO:0009086">
    <property type="term" value="P:methionine biosynthetic process"/>
    <property type="evidence" value="ECO:0007669"/>
    <property type="project" value="InterPro"/>
</dbReference>
<dbReference type="InterPro" id="IPR038071">
    <property type="entry name" value="UROD/MetE-like_sf"/>
</dbReference>
<proteinExistence type="predicted"/>
<protein>
    <submittedName>
        <fullName evidence="2">5-methyltetrahydropteroyltriglutamate--homocysteine methyltransferase</fullName>
    </submittedName>
</protein>
<dbReference type="OrthoDB" id="244285at2"/>
<evidence type="ECO:0000313" key="2">
    <source>
        <dbReference type="EMBL" id="SEI83392.1"/>
    </source>
</evidence>
<accession>A0A1H6U642</accession>
<dbReference type="STRING" id="1043493.SAMN05421637_0136"/>
<keyword evidence="2" id="KW-0489">Methyltransferase</keyword>
<dbReference type="GO" id="GO:0032259">
    <property type="term" value="P:methylation"/>
    <property type="evidence" value="ECO:0007669"/>
    <property type="project" value="UniProtKB-KW"/>
</dbReference>
<keyword evidence="3" id="KW-1185">Reference proteome</keyword>